<dbReference type="GO" id="GO:0008168">
    <property type="term" value="F:methyltransferase activity"/>
    <property type="evidence" value="ECO:0007669"/>
    <property type="project" value="UniProtKB-KW"/>
</dbReference>
<gene>
    <name evidence="1" type="ORF">RJ641_014918</name>
</gene>
<organism evidence="1 2">
    <name type="scientific">Dillenia turbinata</name>
    <dbReference type="NCBI Taxonomy" id="194707"/>
    <lineage>
        <taxon>Eukaryota</taxon>
        <taxon>Viridiplantae</taxon>
        <taxon>Streptophyta</taxon>
        <taxon>Embryophyta</taxon>
        <taxon>Tracheophyta</taxon>
        <taxon>Spermatophyta</taxon>
        <taxon>Magnoliopsida</taxon>
        <taxon>eudicotyledons</taxon>
        <taxon>Gunneridae</taxon>
        <taxon>Pentapetalae</taxon>
        <taxon>Dilleniales</taxon>
        <taxon>Dilleniaceae</taxon>
        <taxon>Dillenia</taxon>
    </lineage>
</organism>
<proteinExistence type="predicted"/>
<dbReference type="InterPro" id="IPR029063">
    <property type="entry name" value="SAM-dependent_MTases_sf"/>
</dbReference>
<dbReference type="InterPro" id="IPR005299">
    <property type="entry name" value="MeTrfase_7"/>
</dbReference>
<dbReference type="Gene3D" id="3.40.50.150">
    <property type="entry name" value="Vaccinia Virus protein VP39"/>
    <property type="match status" value="1"/>
</dbReference>
<keyword evidence="1" id="KW-0489">Methyltransferase</keyword>
<dbReference type="PANTHER" id="PTHR31009">
    <property type="entry name" value="S-ADENOSYL-L-METHIONINE:CARBOXYL METHYLTRANSFERASE FAMILY PROTEIN"/>
    <property type="match status" value="1"/>
</dbReference>
<dbReference type="EMBL" id="JBAMMX010000020">
    <property type="protein sequence ID" value="KAK6921240.1"/>
    <property type="molecule type" value="Genomic_DNA"/>
</dbReference>
<evidence type="ECO:0000313" key="2">
    <source>
        <dbReference type="Proteomes" id="UP001370490"/>
    </source>
</evidence>
<dbReference type="SUPFAM" id="SSF53335">
    <property type="entry name" value="S-adenosyl-L-methionine-dependent methyltransferases"/>
    <property type="match status" value="1"/>
</dbReference>
<dbReference type="AlphaFoldDB" id="A0AAN8Z327"/>
<protein>
    <submittedName>
        <fullName evidence="1">SAM dependent carboxyl methyltransferase</fullName>
    </submittedName>
</protein>
<evidence type="ECO:0000313" key="1">
    <source>
        <dbReference type="EMBL" id="KAK6921240.1"/>
    </source>
</evidence>
<dbReference type="Pfam" id="PF03492">
    <property type="entry name" value="Methyltransf_7"/>
    <property type="match status" value="1"/>
</dbReference>
<sequence length="179" mass="19707">MEASESYPMKGELVQLAISTNSSLQREAADHVFKAVVHCGNYRKLDITHLLRLSNSCAIADLGCLQGLIPSLLSSCSSRGDCSRWVGIDTYVWEADGMHPSKSLYGPLFQPLESCLVDMANEGLVNKDEIDKFNIPLYSPSATEISLLVQRNGNFSIAKLESTDRGTSPYHLLQRVEQA</sequence>
<dbReference type="Proteomes" id="UP001370490">
    <property type="component" value="Unassembled WGS sequence"/>
</dbReference>
<dbReference type="GO" id="GO:0032259">
    <property type="term" value="P:methylation"/>
    <property type="evidence" value="ECO:0007669"/>
    <property type="project" value="UniProtKB-KW"/>
</dbReference>
<comment type="caution">
    <text evidence="1">The sequence shown here is derived from an EMBL/GenBank/DDBJ whole genome shotgun (WGS) entry which is preliminary data.</text>
</comment>
<keyword evidence="2" id="KW-1185">Reference proteome</keyword>
<accession>A0AAN8Z327</accession>
<reference evidence="1 2" key="1">
    <citation type="submission" date="2023-12" db="EMBL/GenBank/DDBJ databases">
        <title>A high-quality genome assembly for Dillenia turbinata (Dilleniales).</title>
        <authorList>
            <person name="Chanderbali A."/>
        </authorList>
    </citation>
    <scope>NUCLEOTIDE SEQUENCE [LARGE SCALE GENOMIC DNA]</scope>
    <source>
        <strain evidence="1">LSX21</strain>
        <tissue evidence="1">Leaf</tissue>
    </source>
</reference>
<keyword evidence="1" id="KW-0808">Transferase</keyword>
<name>A0AAN8Z327_9MAGN</name>